<dbReference type="Proteomes" id="UP000503482">
    <property type="component" value="Chromosome"/>
</dbReference>
<dbReference type="EMBL" id="CP053840">
    <property type="protein sequence ID" value="QKF68196.1"/>
    <property type="molecule type" value="Genomic_DNA"/>
</dbReference>
<accession>A0AAE7BBS1</accession>
<keyword evidence="1" id="KW-0472">Membrane</keyword>
<proteinExistence type="predicted"/>
<evidence type="ECO:0000313" key="2">
    <source>
        <dbReference type="EMBL" id="QKF68196.1"/>
    </source>
</evidence>
<dbReference type="KEGG" id="avp:AVENP_2715"/>
<organism evidence="2 3">
    <name type="scientific">Arcobacter venerupis</name>
    <dbReference type="NCBI Taxonomy" id="1054033"/>
    <lineage>
        <taxon>Bacteria</taxon>
        <taxon>Pseudomonadati</taxon>
        <taxon>Campylobacterota</taxon>
        <taxon>Epsilonproteobacteria</taxon>
        <taxon>Campylobacterales</taxon>
        <taxon>Arcobacteraceae</taxon>
        <taxon>Arcobacter</taxon>
    </lineage>
</organism>
<dbReference type="AlphaFoldDB" id="A0AAE7BBS1"/>
<keyword evidence="3" id="KW-1185">Reference proteome</keyword>
<dbReference type="RefSeq" id="WP_128359925.1">
    <property type="nucleotide sequence ID" value="NZ_CP053840.1"/>
</dbReference>
<feature type="transmembrane region" description="Helical" evidence="1">
    <location>
        <begin position="6"/>
        <end position="25"/>
    </location>
</feature>
<feature type="transmembrane region" description="Helical" evidence="1">
    <location>
        <begin position="83"/>
        <end position="105"/>
    </location>
</feature>
<sequence>MYKKILKIVLILLVFIYIIFEELIWEKFAKPIITFITKQEIFKNLIPKILNLNSYFILIFFVSIFVIVEVIGAYAGLLFISGHIVTAVLIYILKIPVAAFIFWFFNIVRPKLLEFKWFKFVYDNLILAIYKIKNSSIYIMIKGKVAEYKKFLKENGFLSKGRLKHKIMGLYKIIKHKITKIKY</sequence>
<keyword evidence="1" id="KW-1133">Transmembrane helix</keyword>
<evidence type="ECO:0000313" key="3">
    <source>
        <dbReference type="Proteomes" id="UP000503482"/>
    </source>
</evidence>
<gene>
    <name evidence="2" type="ORF">AVENP_2715</name>
</gene>
<reference evidence="2 3" key="1">
    <citation type="submission" date="2020-05" db="EMBL/GenBank/DDBJ databases">
        <title>Complete genome sequencing of Campylobacter and Arcobacter type strains.</title>
        <authorList>
            <person name="Miller W.G."/>
            <person name="Yee E."/>
        </authorList>
    </citation>
    <scope>NUCLEOTIDE SEQUENCE [LARGE SCALE GENOMIC DNA]</scope>
    <source>
        <strain evidence="2 3">LMG 26156</strain>
    </source>
</reference>
<name>A0AAE7BBS1_9BACT</name>
<evidence type="ECO:0000256" key="1">
    <source>
        <dbReference type="SAM" id="Phobius"/>
    </source>
</evidence>
<feature type="transmembrane region" description="Helical" evidence="1">
    <location>
        <begin position="55"/>
        <end position="77"/>
    </location>
</feature>
<protein>
    <submittedName>
        <fullName evidence="2">Membrane protein</fullName>
    </submittedName>
</protein>
<keyword evidence="1" id="KW-0812">Transmembrane</keyword>